<comment type="subcellular location">
    <subcellularLocation>
        <location evidence="3">Cytoplasm</location>
    </subcellularLocation>
</comment>
<dbReference type="PANTHER" id="PTHR30592:SF1">
    <property type="entry name" value="SULFUR CARRIER PROTEIN FDHD"/>
    <property type="match status" value="1"/>
</dbReference>
<evidence type="ECO:0000313" key="5">
    <source>
        <dbReference type="Proteomes" id="UP001595886"/>
    </source>
</evidence>
<dbReference type="Proteomes" id="UP001595886">
    <property type="component" value="Unassembled WGS sequence"/>
</dbReference>
<organism evidence="4 5">
    <name type="scientific">Dokdonella ginsengisoli</name>
    <dbReference type="NCBI Taxonomy" id="363846"/>
    <lineage>
        <taxon>Bacteria</taxon>
        <taxon>Pseudomonadati</taxon>
        <taxon>Pseudomonadota</taxon>
        <taxon>Gammaproteobacteria</taxon>
        <taxon>Lysobacterales</taxon>
        <taxon>Rhodanobacteraceae</taxon>
        <taxon>Dokdonella</taxon>
    </lineage>
</organism>
<comment type="similarity">
    <text evidence="3">Belongs to the FdhD family.</text>
</comment>
<comment type="function">
    <text evidence="3">Required for formate dehydrogenase (FDH) activity. Acts as a sulfur carrier protein that transfers sulfur from IscS to the molybdenum cofactor prior to its insertion into FDH.</text>
</comment>
<evidence type="ECO:0000313" key="4">
    <source>
        <dbReference type="EMBL" id="MFC4819631.1"/>
    </source>
</evidence>
<name>A0ABV9QRY7_9GAMM</name>
<dbReference type="EMBL" id="JBHSHD010000005">
    <property type="protein sequence ID" value="MFC4819631.1"/>
    <property type="molecule type" value="Genomic_DNA"/>
</dbReference>
<gene>
    <name evidence="3 4" type="primary">fdhD</name>
    <name evidence="4" type="ORF">ACFO6Q_04815</name>
</gene>
<evidence type="ECO:0000256" key="1">
    <source>
        <dbReference type="ARBA" id="ARBA00022490"/>
    </source>
</evidence>
<dbReference type="RefSeq" id="WP_380019415.1">
    <property type="nucleotide sequence ID" value="NZ_JBHSHD010000005.1"/>
</dbReference>
<proteinExistence type="inferred from homology"/>
<evidence type="ECO:0000256" key="2">
    <source>
        <dbReference type="ARBA" id="ARBA00023150"/>
    </source>
</evidence>
<evidence type="ECO:0000256" key="3">
    <source>
        <dbReference type="HAMAP-Rule" id="MF_00187"/>
    </source>
</evidence>
<dbReference type="PANTHER" id="PTHR30592">
    <property type="entry name" value="FORMATE DEHYDROGENASE"/>
    <property type="match status" value="1"/>
</dbReference>
<keyword evidence="5" id="KW-1185">Reference proteome</keyword>
<keyword evidence="2 3" id="KW-0501">Molybdenum cofactor biosynthesis</keyword>
<reference evidence="5" key="1">
    <citation type="journal article" date="2019" name="Int. J. Syst. Evol. Microbiol.">
        <title>The Global Catalogue of Microorganisms (GCM) 10K type strain sequencing project: providing services to taxonomists for standard genome sequencing and annotation.</title>
        <authorList>
            <consortium name="The Broad Institute Genomics Platform"/>
            <consortium name="The Broad Institute Genome Sequencing Center for Infectious Disease"/>
            <person name="Wu L."/>
            <person name="Ma J."/>
        </authorList>
    </citation>
    <scope>NUCLEOTIDE SEQUENCE [LARGE SCALE GENOMIC DNA]</scope>
    <source>
        <strain evidence="5">CCUG 30340</strain>
    </source>
</reference>
<dbReference type="InterPro" id="IPR016193">
    <property type="entry name" value="Cytidine_deaminase-like"/>
</dbReference>
<dbReference type="SUPFAM" id="SSF53927">
    <property type="entry name" value="Cytidine deaminase-like"/>
    <property type="match status" value="1"/>
</dbReference>
<dbReference type="Gene3D" id="3.10.20.10">
    <property type="match status" value="1"/>
</dbReference>
<comment type="caution">
    <text evidence="4">The sequence shown here is derived from an EMBL/GenBank/DDBJ whole genome shotgun (WGS) entry which is preliminary data.</text>
</comment>
<dbReference type="InterPro" id="IPR003786">
    <property type="entry name" value="FdhD"/>
</dbReference>
<dbReference type="PIRSF" id="PIRSF015626">
    <property type="entry name" value="FdhD"/>
    <property type="match status" value="1"/>
</dbReference>
<protein>
    <recommendedName>
        <fullName evidence="3">Sulfur carrier protein FdhD</fullName>
    </recommendedName>
</protein>
<keyword evidence="1 3" id="KW-0963">Cytoplasm</keyword>
<dbReference type="NCBIfam" id="TIGR00129">
    <property type="entry name" value="fdhD_narQ"/>
    <property type="match status" value="1"/>
</dbReference>
<feature type="active site" description="Cysteine persulfide intermediate" evidence="3">
    <location>
        <position position="121"/>
    </location>
</feature>
<accession>A0ABV9QRY7</accession>
<dbReference type="HAMAP" id="MF_00187">
    <property type="entry name" value="FdhD"/>
    <property type="match status" value="1"/>
</dbReference>
<sequence>MSAQPASPTVDPLPRGAVARDVERHRGDGVERLRDAIAEEVPVALLYNERPHVVMMATPRDLEDFALGFSLSEAVIAEACELEAVEERTLLEGIELRLRVPAPRADALEARRRNLTGRTSCGLCGAQALEDAVRQPAPVSGGPAIDAAILRRALADLHERQPLNVATGATHAAAWVREDGAIALLREDVGRHNALDKLIGAMARSGEDAQRGFLVVTSRASYEMVQKAATFGIALVVAISAPTALAIQLAEQTGVTLIGFARRDSHVVYTQPQRFLARPEPVA</sequence>
<comment type="caution">
    <text evidence="3">Lacks conserved residue(s) required for the propagation of feature annotation.</text>
</comment>
<dbReference type="Gene3D" id="3.40.140.10">
    <property type="entry name" value="Cytidine Deaminase, domain 2"/>
    <property type="match status" value="1"/>
</dbReference>
<dbReference type="Pfam" id="PF02634">
    <property type="entry name" value="FdhD-NarQ"/>
    <property type="match status" value="1"/>
</dbReference>